<dbReference type="InterPro" id="IPR041527">
    <property type="entry name" value="YhcG_N"/>
</dbReference>
<dbReference type="PANTHER" id="PTHR30547:SF5">
    <property type="entry name" value="NUCLEASE YHCG-RELATED"/>
    <property type="match status" value="1"/>
</dbReference>
<dbReference type="SUPFAM" id="SSF109709">
    <property type="entry name" value="KorB DNA-binding domain-like"/>
    <property type="match status" value="1"/>
</dbReference>
<dbReference type="PANTHER" id="PTHR30547">
    <property type="entry name" value="UNCHARACTERIZED PROTEIN YHCG-RELATED"/>
    <property type="match status" value="1"/>
</dbReference>
<sequence>MPKKKYLPSETNQSLSSEQNYKDLLQELKSILTKGQYAAYKAVDNIRVQTYWQLGERIVREELNNQDRADYGKYLVGALAVDLGIHKRRLYEIVQFYRIYPIVRSMTAQLSWTHYVALIDIDNNKKRVFYESEAVRHSWSVRELKKQINANLYDNTPRQEIETAYKTKLPAVDTQKVFKNTYDFRPFIELQPNRSEKALENKILENFEMFLR</sequence>
<reference evidence="2 3" key="1">
    <citation type="journal article" date="2017" name="ISME J.">
        <title>Energy and carbon metabolisms in a deep terrestrial subsurface fluid microbial community.</title>
        <authorList>
            <person name="Momper L."/>
            <person name="Jungbluth S.P."/>
            <person name="Lee M.D."/>
            <person name="Amend J.P."/>
        </authorList>
    </citation>
    <scope>NUCLEOTIDE SEQUENCE [LARGE SCALE GENOMIC DNA]</scope>
    <source>
        <strain evidence="2">SURF_29</strain>
    </source>
</reference>
<dbReference type="AlphaFoldDB" id="A0A419DD65"/>
<gene>
    <name evidence="2" type="ORF">C4544_03930</name>
</gene>
<evidence type="ECO:0000259" key="1">
    <source>
        <dbReference type="Pfam" id="PF17761"/>
    </source>
</evidence>
<name>A0A419DD65_9BACT</name>
<evidence type="ECO:0000313" key="2">
    <source>
        <dbReference type="EMBL" id="RJO61025.1"/>
    </source>
</evidence>
<proteinExistence type="predicted"/>
<feature type="domain" description="YhcG N-terminal" evidence="1">
    <location>
        <begin position="27"/>
        <end position="154"/>
    </location>
</feature>
<dbReference type="Pfam" id="PF17761">
    <property type="entry name" value="DUF1016_N"/>
    <property type="match status" value="1"/>
</dbReference>
<dbReference type="Proteomes" id="UP000285655">
    <property type="component" value="Unassembled WGS sequence"/>
</dbReference>
<dbReference type="EMBL" id="QZJW01000033">
    <property type="protein sequence ID" value="RJO61025.1"/>
    <property type="molecule type" value="Genomic_DNA"/>
</dbReference>
<accession>A0A419DD65</accession>
<evidence type="ECO:0000313" key="3">
    <source>
        <dbReference type="Proteomes" id="UP000285655"/>
    </source>
</evidence>
<protein>
    <submittedName>
        <fullName evidence="2">DUF1016 family protein</fullName>
    </submittedName>
</protein>
<organism evidence="2 3">
    <name type="scientific">candidate division WS5 bacterium</name>
    <dbReference type="NCBI Taxonomy" id="2093353"/>
    <lineage>
        <taxon>Bacteria</taxon>
        <taxon>candidate division WS5</taxon>
    </lineage>
</organism>
<dbReference type="InterPro" id="IPR053148">
    <property type="entry name" value="PD-DEXK-like_domain"/>
</dbReference>
<comment type="caution">
    <text evidence="2">The sequence shown here is derived from an EMBL/GenBank/DDBJ whole genome shotgun (WGS) entry which is preliminary data.</text>
</comment>